<comment type="pathway">
    <text evidence="10">Lipid metabolism; phospholipid metabolism.</text>
</comment>
<keyword evidence="8 10" id="KW-0594">Phospholipid biosynthesis</keyword>
<dbReference type="Proteomes" id="UP000279909">
    <property type="component" value="Unassembled WGS sequence"/>
</dbReference>
<evidence type="ECO:0000256" key="10">
    <source>
        <dbReference type="HAMAP-Rule" id="MF_01043"/>
    </source>
</evidence>
<feature type="transmembrane region" description="Helical" evidence="10">
    <location>
        <begin position="146"/>
        <end position="179"/>
    </location>
</feature>
<comment type="function">
    <text evidence="10">Catalyzes the transfer of an acyl group from acyl-phosphate (acyl-PO(4)) to glycerol-3-phosphate (G3P) to form lysophosphatidic acid (LPA). This enzyme utilizes acyl-phosphate as fatty acyl donor, but not acyl-CoA or acyl-ACP.</text>
</comment>
<evidence type="ECO:0000313" key="11">
    <source>
        <dbReference type="EMBL" id="RND00357.1"/>
    </source>
</evidence>
<dbReference type="PANTHER" id="PTHR30309:SF0">
    <property type="entry name" value="GLYCEROL-3-PHOSPHATE ACYLTRANSFERASE-RELATED"/>
    <property type="match status" value="1"/>
</dbReference>
<evidence type="ECO:0000256" key="8">
    <source>
        <dbReference type="ARBA" id="ARBA00023209"/>
    </source>
</evidence>
<dbReference type="GO" id="GO:0043772">
    <property type="term" value="F:acyl-phosphate glycerol-3-phosphate acyltransferase activity"/>
    <property type="evidence" value="ECO:0007669"/>
    <property type="project" value="UniProtKB-UniRule"/>
</dbReference>
<comment type="caution">
    <text evidence="11">The sequence shown here is derived from an EMBL/GenBank/DDBJ whole genome shotgun (WGS) entry which is preliminary data.</text>
</comment>
<sequence length="200" mass="21608">MINAIILICAYVIGSIPSGLWIGKIFYKTDIREHGSGNLGATNSFRVLGKKAGTVVTILDILKGTAATLLPLIPYFNDSTIHPLILGAIAVVGHMFPLFAGFRGGKAVATSGGVLLGYAWPLFIILVLGFLIALKITKIVSLSSMLVSIIALIYSIIYVIVTGDVSLLILVIILTAFIFYRHRANIKRIKEGTEPKVKWI</sequence>
<keyword evidence="6 10" id="KW-0443">Lipid metabolism</keyword>
<evidence type="ECO:0000256" key="7">
    <source>
        <dbReference type="ARBA" id="ARBA00023136"/>
    </source>
</evidence>
<evidence type="ECO:0000256" key="2">
    <source>
        <dbReference type="ARBA" id="ARBA00022516"/>
    </source>
</evidence>
<feature type="transmembrane region" description="Helical" evidence="10">
    <location>
        <begin position="5"/>
        <end position="27"/>
    </location>
</feature>
<dbReference type="RefSeq" id="WP_122971191.1">
    <property type="nucleotide sequence ID" value="NZ_RHLQ01000008.1"/>
</dbReference>
<evidence type="ECO:0000256" key="6">
    <source>
        <dbReference type="ARBA" id="ARBA00023098"/>
    </source>
</evidence>
<keyword evidence="2 10" id="KW-0444">Lipid biosynthesis</keyword>
<keyword evidence="5 10" id="KW-1133">Transmembrane helix</keyword>
<gene>
    <name evidence="10 11" type="primary">plsY</name>
    <name evidence="11" type="ORF">EC501_04950</name>
</gene>
<dbReference type="GO" id="GO:0005886">
    <property type="term" value="C:plasma membrane"/>
    <property type="evidence" value="ECO:0007669"/>
    <property type="project" value="UniProtKB-SubCell"/>
</dbReference>
<evidence type="ECO:0000313" key="12">
    <source>
        <dbReference type="Proteomes" id="UP000279909"/>
    </source>
</evidence>
<keyword evidence="9 10" id="KW-1208">Phospholipid metabolism</keyword>
<dbReference type="PANTHER" id="PTHR30309">
    <property type="entry name" value="INNER MEMBRANE PROTEIN YGIH"/>
    <property type="match status" value="1"/>
</dbReference>
<feature type="transmembrane region" description="Helical" evidence="10">
    <location>
        <begin position="114"/>
        <end position="134"/>
    </location>
</feature>
<dbReference type="GO" id="GO:0008654">
    <property type="term" value="P:phospholipid biosynthetic process"/>
    <property type="evidence" value="ECO:0007669"/>
    <property type="project" value="UniProtKB-UniRule"/>
</dbReference>
<comment type="catalytic activity">
    <reaction evidence="10">
        <text>an acyl phosphate + sn-glycerol 3-phosphate = a 1-acyl-sn-glycero-3-phosphate + phosphate</text>
        <dbReference type="Rhea" id="RHEA:34075"/>
        <dbReference type="ChEBI" id="CHEBI:43474"/>
        <dbReference type="ChEBI" id="CHEBI:57597"/>
        <dbReference type="ChEBI" id="CHEBI:57970"/>
        <dbReference type="ChEBI" id="CHEBI:59918"/>
        <dbReference type="EC" id="2.3.1.275"/>
    </reaction>
</comment>
<organism evidence="11 12">
    <name type="scientific">Lysinibacillus halotolerans</name>
    <dbReference type="NCBI Taxonomy" id="1368476"/>
    <lineage>
        <taxon>Bacteria</taxon>
        <taxon>Bacillati</taxon>
        <taxon>Bacillota</taxon>
        <taxon>Bacilli</taxon>
        <taxon>Bacillales</taxon>
        <taxon>Bacillaceae</taxon>
        <taxon>Lysinibacillus</taxon>
    </lineage>
</organism>
<keyword evidence="12" id="KW-1185">Reference proteome</keyword>
<feature type="transmembrane region" description="Helical" evidence="10">
    <location>
        <begin position="81"/>
        <end position="102"/>
    </location>
</feature>
<dbReference type="SMART" id="SM01207">
    <property type="entry name" value="G3P_acyltransf"/>
    <property type="match status" value="1"/>
</dbReference>
<protein>
    <recommendedName>
        <fullName evidence="10">Glycerol-3-phosphate acyltransferase</fullName>
    </recommendedName>
    <alternativeName>
        <fullName evidence="10">Acyl-PO4 G3P acyltransferase</fullName>
    </alternativeName>
    <alternativeName>
        <fullName evidence="10">Acyl-phosphate--glycerol-3-phosphate acyltransferase</fullName>
    </alternativeName>
    <alternativeName>
        <fullName evidence="10">G3P acyltransferase</fullName>
        <shortName evidence="10">GPAT</shortName>
        <ecNumber evidence="10">2.3.1.275</ecNumber>
    </alternativeName>
    <alternativeName>
        <fullName evidence="10">Lysophosphatidic acid synthase</fullName>
        <shortName evidence="10">LPA synthase</shortName>
    </alternativeName>
</protein>
<dbReference type="NCBIfam" id="TIGR00023">
    <property type="entry name" value="glycerol-3-phosphate 1-O-acyltransferase PlsY"/>
    <property type="match status" value="1"/>
</dbReference>
<proteinExistence type="inferred from homology"/>
<keyword evidence="3 10" id="KW-0808">Transferase</keyword>
<dbReference type="HAMAP" id="MF_01043">
    <property type="entry name" value="PlsY"/>
    <property type="match status" value="1"/>
</dbReference>
<dbReference type="InterPro" id="IPR003811">
    <property type="entry name" value="G3P_acylTferase_PlsY"/>
</dbReference>
<comment type="similarity">
    <text evidence="10">Belongs to the PlsY family.</text>
</comment>
<keyword evidence="1 10" id="KW-1003">Cell membrane</keyword>
<keyword evidence="7 10" id="KW-0472">Membrane</keyword>
<evidence type="ECO:0000256" key="4">
    <source>
        <dbReference type="ARBA" id="ARBA00022692"/>
    </source>
</evidence>
<dbReference type="EMBL" id="RHLQ01000008">
    <property type="protein sequence ID" value="RND00357.1"/>
    <property type="molecule type" value="Genomic_DNA"/>
</dbReference>
<comment type="subcellular location">
    <subcellularLocation>
        <location evidence="10">Cell membrane</location>
        <topology evidence="10">Multi-pass membrane protein</topology>
    </subcellularLocation>
</comment>
<dbReference type="EC" id="2.3.1.275" evidence="10"/>
<evidence type="ECO:0000256" key="5">
    <source>
        <dbReference type="ARBA" id="ARBA00022989"/>
    </source>
</evidence>
<reference evidence="11 12" key="1">
    <citation type="journal article" date="2014" name="Int. J. Syst. Evol. Microbiol.">
        <title>Lysinibacillus halotolerans sp. nov., isolated from saline-alkaline soil.</title>
        <authorList>
            <person name="Kong D."/>
            <person name="Wang Y."/>
            <person name="Zhao B."/>
            <person name="Li Y."/>
            <person name="Song J."/>
            <person name="Zhai Y."/>
            <person name="Zhang C."/>
            <person name="Wang H."/>
            <person name="Chen X."/>
            <person name="Zhao B."/>
            <person name="Ruan Z."/>
        </authorList>
    </citation>
    <scope>NUCLEOTIDE SEQUENCE [LARGE SCALE GENOMIC DNA]</scope>
    <source>
        <strain evidence="11 12">MCCC 1A12703</strain>
    </source>
</reference>
<dbReference type="UniPathway" id="UPA00085"/>
<accession>A0A3M8HD91</accession>
<evidence type="ECO:0000256" key="3">
    <source>
        <dbReference type="ARBA" id="ARBA00022679"/>
    </source>
</evidence>
<evidence type="ECO:0000256" key="1">
    <source>
        <dbReference type="ARBA" id="ARBA00022475"/>
    </source>
</evidence>
<comment type="subunit">
    <text evidence="10">Probably interacts with PlsX.</text>
</comment>
<dbReference type="Pfam" id="PF02660">
    <property type="entry name" value="G3P_acyltransf"/>
    <property type="match status" value="1"/>
</dbReference>
<dbReference type="OrthoDB" id="9777124at2"/>
<name>A0A3M8HD91_9BACI</name>
<dbReference type="AlphaFoldDB" id="A0A3M8HD91"/>
<keyword evidence="11" id="KW-0012">Acyltransferase</keyword>
<keyword evidence="4 10" id="KW-0812">Transmembrane</keyword>
<evidence type="ECO:0000256" key="9">
    <source>
        <dbReference type="ARBA" id="ARBA00023264"/>
    </source>
</evidence>